<dbReference type="InterPro" id="IPR045269">
    <property type="entry name" value="Atg1-like"/>
</dbReference>
<dbReference type="SMART" id="SM00220">
    <property type="entry name" value="S_TKc"/>
    <property type="match status" value="1"/>
</dbReference>
<reference evidence="6 7" key="1">
    <citation type="journal article" date="2016" name="Mol. Biol. Evol.">
        <title>Comparative Genomics of Early-Diverging Mushroom-Forming Fungi Provides Insights into the Origins of Lignocellulose Decay Capabilities.</title>
        <authorList>
            <person name="Nagy L.G."/>
            <person name="Riley R."/>
            <person name="Tritt A."/>
            <person name="Adam C."/>
            <person name="Daum C."/>
            <person name="Floudas D."/>
            <person name="Sun H."/>
            <person name="Yadav J.S."/>
            <person name="Pangilinan J."/>
            <person name="Larsson K.H."/>
            <person name="Matsuura K."/>
            <person name="Barry K."/>
            <person name="Labutti K."/>
            <person name="Kuo R."/>
            <person name="Ohm R.A."/>
            <person name="Bhattacharya S.S."/>
            <person name="Shirouzu T."/>
            <person name="Yoshinaga Y."/>
            <person name="Martin F.M."/>
            <person name="Grigoriev I.V."/>
            <person name="Hibbett D.S."/>
        </authorList>
    </citation>
    <scope>NUCLEOTIDE SEQUENCE [LARGE SCALE GENOMIC DNA]</scope>
    <source>
        <strain evidence="6 7">HHB12733</strain>
    </source>
</reference>
<dbReference type="PROSITE" id="PS50011">
    <property type="entry name" value="PROTEIN_KINASE_DOM"/>
    <property type="match status" value="1"/>
</dbReference>
<proteinExistence type="inferred from homology"/>
<dbReference type="GO" id="GO:0005524">
    <property type="term" value="F:ATP binding"/>
    <property type="evidence" value="ECO:0007669"/>
    <property type="project" value="UniProtKB-UniRule"/>
</dbReference>
<keyword evidence="2 3" id="KW-0067">ATP-binding</keyword>
<dbReference type="EMBL" id="KV424009">
    <property type="protein sequence ID" value="KZT54689.1"/>
    <property type="molecule type" value="Genomic_DNA"/>
</dbReference>
<sequence>MDMKSKSAFLLLDGDTLTLPNEQMFRVVYKTPLPLKPESLRGLSSSHASSNTVSIGKGRYLVNAAELGNGTFGSVHLALDMLKGRQVACKIISLKGNGNVSDIKNSEKYATVMKEVKVLKSLSHPNINKVIEVTETECQTKICVVLGLSTGGDLFSHLVRRNQLNEMEAKFFLLQILYGIKYLHDNGVVHRDMKPENILLLTPPPYPRLQIADFGLARVFPRDKQAKENKRALTVLGTVDYIAPEVAELMHQGQERMKTNAETTAMAGDTWAVGCIGYQMLTGLQPFYPYEYMEKQYAQNHSEEVPESQLFDVPPAPENICDQSDMPPPPVPDIPKTTVQETRDDLVRKNIMECKPDMSSSVWASVPKAKTVIVGLLEKKPLVRWTAKRALDSAWMKAHRKEMDEMYHRTLDIDD</sequence>
<dbReference type="InterPro" id="IPR000719">
    <property type="entry name" value="Prot_kinase_dom"/>
</dbReference>
<evidence type="ECO:0000313" key="7">
    <source>
        <dbReference type="Proteomes" id="UP000076842"/>
    </source>
</evidence>
<evidence type="ECO:0000313" key="6">
    <source>
        <dbReference type="EMBL" id="KZT54689.1"/>
    </source>
</evidence>
<feature type="domain" description="Protein kinase" evidence="5">
    <location>
        <begin position="61"/>
        <end position="396"/>
    </location>
</feature>
<comment type="similarity">
    <text evidence="4">Belongs to the protein kinase superfamily.</text>
</comment>
<dbReference type="Gene3D" id="3.30.200.20">
    <property type="entry name" value="Phosphorylase Kinase, domain 1"/>
    <property type="match status" value="1"/>
</dbReference>
<dbReference type="InterPro" id="IPR011009">
    <property type="entry name" value="Kinase-like_dom_sf"/>
</dbReference>
<dbReference type="AlphaFoldDB" id="A0A165EEE4"/>
<evidence type="ECO:0000256" key="1">
    <source>
        <dbReference type="ARBA" id="ARBA00022741"/>
    </source>
</evidence>
<keyword evidence="4" id="KW-0723">Serine/threonine-protein kinase</keyword>
<dbReference type="GO" id="GO:0010506">
    <property type="term" value="P:regulation of autophagy"/>
    <property type="evidence" value="ECO:0007669"/>
    <property type="project" value="InterPro"/>
</dbReference>
<dbReference type="InterPro" id="IPR008271">
    <property type="entry name" value="Ser/Thr_kinase_AS"/>
</dbReference>
<dbReference type="STRING" id="1353952.A0A165EEE4"/>
<gene>
    <name evidence="6" type="ORF">CALCODRAFT_519195</name>
</gene>
<dbReference type="InParanoid" id="A0A165EEE4"/>
<evidence type="ECO:0000256" key="2">
    <source>
        <dbReference type="ARBA" id="ARBA00022840"/>
    </source>
</evidence>
<dbReference type="Gene3D" id="1.10.510.10">
    <property type="entry name" value="Transferase(Phosphotransferase) domain 1"/>
    <property type="match status" value="1"/>
</dbReference>
<dbReference type="InterPro" id="IPR017441">
    <property type="entry name" value="Protein_kinase_ATP_BS"/>
</dbReference>
<keyword evidence="1 3" id="KW-0547">Nucleotide-binding</keyword>
<dbReference type="PANTHER" id="PTHR24348">
    <property type="entry name" value="SERINE/THREONINE-PROTEIN KINASE UNC-51-RELATED"/>
    <property type="match status" value="1"/>
</dbReference>
<dbReference type="Pfam" id="PF00069">
    <property type="entry name" value="Pkinase"/>
    <property type="match status" value="1"/>
</dbReference>
<dbReference type="PROSITE" id="PS00107">
    <property type="entry name" value="PROTEIN_KINASE_ATP"/>
    <property type="match status" value="1"/>
</dbReference>
<keyword evidence="6" id="KW-0418">Kinase</keyword>
<feature type="binding site" evidence="3">
    <location>
        <position position="90"/>
    </location>
    <ligand>
        <name>ATP</name>
        <dbReference type="ChEBI" id="CHEBI:30616"/>
    </ligand>
</feature>
<evidence type="ECO:0000256" key="4">
    <source>
        <dbReference type="RuleBase" id="RU000304"/>
    </source>
</evidence>
<dbReference type="GO" id="GO:0004674">
    <property type="term" value="F:protein serine/threonine kinase activity"/>
    <property type="evidence" value="ECO:0007669"/>
    <property type="project" value="UniProtKB-KW"/>
</dbReference>
<protein>
    <submittedName>
        <fullName evidence="6">Kinase-like protein</fullName>
    </submittedName>
</protein>
<dbReference type="GO" id="GO:0005737">
    <property type="term" value="C:cytoplasm"/>
    <property type="evidence" value="ECO:0007669"/>
    <property type="project" value="TreeGrafter"/>
</dbReference>
<dbReference type="PANTHER" id="PTHR24348:SF68">
    <property type="entry name" value="SERINE_THREONINE-PROTEIN KINASE ATG1C"/>
    <property type="match status" value="1"/>
</dbReference>
<dbReference type="Proteomes" id="UP000076842">
    <property type="component" value="Unassembled WGS sequence"/>
</dbReference>
<accession>A0A165EEE4</accession>
<keyword evidence="6" id="KW-0808">Transferase</keyword>
<dbReference type="PROSITE" id="PS00108">
    <property type="entry name" value="PROTEIN_KINASE_ST"/>
    <property type="match status" value="1"/>
</dbReference>
<keyword evidence="7" id="KW-1185">Reference proteome</keyword>
<evidence type="ECO:0000259" key="5">
    <source>
        <dbReference type="PROSITE" id="PS50011"/>
    </source>
</evidence>
<dbReference type="OrthoDB" id="40902at2759"/>
<evidence type="ECO:0000256" key="3">
    <source>
        <dbReference type="PROSITE-ProRule" id="PRU10141"/>
    </source>
</evidence>
<name>A0A165EEE4_9BASI</name>
<dbReference type="SUPFAM" id="SSF56112">
    <property type="entry name" value="Protein kinase-like (PK-like)"/>
    <property type="match status" value="1"/>
</dbReference>
<organism evidence="6 7">
    <name type="scientific">Calocera cornea HHB12733</name>
    <dbReference type="NCBI Taxonomy" id="1353952"/>
    <lineage>
        <taxon>Eukaryota</taxon>
        <taxon>Fungi</taxon>
        <taxon>Dikarya</taxon>
        <taxon>Basidiomycota</taxon>
        <taxon>Agaricomycotina</taxon>
        <taxon>Dacrymycetes</taxon>
        <taxon>Dacrymycetales</taxon>
        <taxon>Dacrymycetaceae</taxon>
        <taxon>Calocera</taxon>
    </lineage>
</organism>